<proteinExistence type="inferred from homology"/>
<evidence type="ECO:0000256" key="3">
    <source>
        <dbReference type="ARBA" id="ARBA00022862"/>
    </source>
</evidence>
<dbReference type="CDD" id="cd03013">
    <property type="entry name" value="PRX5_like"/>
    <property type="match status" value="1"/>
</dbReference>
<keyword evidence="2 8" id="KW-0575">Peroxidase</keyword>
<evidence type="ECO:0000313" key="10">
    <source>
        <dbReference type="EMBL" id="RKP11181.1"/>
    </source>
</evidence>
<evidence type="ECO:0000256" key="5">
    <source>
        <dbReference type="ARBA" id="ARBA00023284"/>
    </source>
</evidence>
<evidence type="ECO:0000256" key="6">
    <source>
        <dbReference type="ARBA" id="ARBA00079296"/>
    </source>
</evidence>
<name>A0A4P9XZJ2_9FUNG</name>
<dbReference type="InterPro" id="IPR036249">
    <property type="entry name" value="Thioredoxin-like_sf"/>
</dbReference>
<dbReference type="PANTHER" id="PTHR10430">
    <property type="entry name" value="PEROXIREDOXIN"/>
    <property type="match status" value="1"/>
</dbReference>
<dbReference type="AlphaFoldDB" id="A0A4P9XZJ2"/>
<comment type="function">
    <text evidence="8">Thiol-specific peroxidase that catalyzes the reduction of hydrogen peroxide and organic hydroperoxides to water and alcohols, respectively. Plays a role in cell protection against oxidative stress by detoxifying peroxides.</text>
</comment>
<protein>
    <recommendedName>
        <fullName evidence="6">Thioredoxin-dependent peroxiredoxin</fullName>
    </recommendedName>
</protein>
<dbReference type="Gene3D" id="3.40.30.10">
    <property type="entry name" value="Glutaredoxin"/>
    <property type="match status" value="1"/>
</dbReference>
<evidence type="ECO:0000256" key="4">
    <source>
        <dbReference type="ARBA" id="ARBA00023002"/>
    </source>
</evidence>
<dbReference type="STRING" id="78915.A0A4P9XZJ2"/>
<dbReference type="InterPro" id="IPR037944">
    <property type="entry name" value="PRX5-like"/>
</dbReference>
<dbReference type="SUPFAM" id="SSF52833">
    <property type="entry name" value="Thioredoxin-like"/>
    <property type="match status" value="1"/>
</dbReference>
<evidence type="ECO:0000259" key="9">
    <source>
        <dbReference type="PROSITE" id="PS51352"/>
    </source>
</evidence>
<accession>A0A4P9XZJ2</accession>
<sequence>MTIQVGDTLPSITLKYSLPNKHDENACAIPQTLNTTEFFKGKKAVIFAVPGAFTPTCSSNHLPSFIEHYSDLKEKGVDIIACLATNVMYAWGKDQGVGDQILMLSDGNGEFCDALGLTQDLTKAVMGAKRAQRFALLVDDLRVAYVGVETGPGVGPSGPEAVLSHL</sequence>
<keyword evidence="5 8" id="KW-0676">Redox-active center</keyword>
<dbReference type="PROSITE" id="PS51352">
    <property type="entry name" value="THIOREDOXIN_2"/>
    <property type="match status" value="1"/>
</dbReference>
<evidence type="ECO:0000256" key="2">
    <source>
        <dbReference type="ARBA" id="ARBA00022559"/>
    </source>
</evidence>
<evidence type="ECO:0000256" key="7">
    <source>
        <dbReference type="PIRSR" id="PIRSR637944-1"/>
    </source>
</evidence>
<organism evidence="10 11">
    <name type="scientific">Thamnocephalis sphaerospora</name>
    <dbReference type="NCBI Taxonomy" id="78915"/>
    <lineage>
        <taxon>Eukaryota</taxon>
        <taxon>Fungi</taxon>
        <taxon>Fungi incertae sedis</taxon>
        <taxon>Zoopagomycota</taxon>
        <taxon>Zoopagomycotina</taxon>
        <taxon>Zoopagomycetes</taxon>
        <taxon>Zoopagales</taxon>
        <taxon>Sigmoideomycetaceae</taxon>
        <taxon>Thamnocephalis</taxon>
    </lineage>
</organism>
<dbReference type="GO" id="GO:0045454">
    <property type="term" value="P:cell redox homeostasis"/>
    <property type="evidence" value="ECO:0007669"/>
    <property type="project" value="TreeGrafter"/>
</dbReference>
<evidence type="ECO:0000256" key="1">
    <source>
        <dbReference type="ARBA" id="ARBA00010505"/>
    </source>
</evidence>
<keyword evidence="4 8" id="KW-0560">Oxidoreductase</keyword>
<dbReference type="GO" id="GO:0008379">
    <property type="term" value="F:thioredoxin peroxidase activity"/>
    <property type="evidence" value="ECO:0007669"/>
    <property type="project" value="InterPro"/>
</dbReference>
<comment type="similarity">
    <text evidence="1 8">Belongs to the peroxiredoxin family. Prx5 subfamily.</text>
</comment>
<dbReference type="InterPro" id="IPR013766">
    <property type="entry name" value="Thioredoxin_domain"/>
</dbReference>
<feature type="domain" description="Thioredoxin" evidence="9">
    <location>
        <begin position="3"/>
        <end position="166"/>
    </location>
</feature>
<evidence type="ECO:0000313" key="11">
    <source>
        <dbReference type="Proteomes" id="UP000271241"/>
    </source>
</evidence>
<dbReference type="EMBL" id="KZ992424">
    <property type="protein sequence ID" value="RKP11181.1"/>
    <property type="molecule type" value="Genomic_DNA"/>
</dbReference>
<dbReference type="Pfam" id="PF08534">
    <property type="entry name" value="Redoxin"/>
    <property type="match status" value="1"/>
</dbReference>
<feature type="active site" description="Cysteine sulfenic acid (-SOH) intermediate" evidence="7">
    <location>
        <position position="57"/>
    </location>
</feature>
<dbReference type="Proteomes" id="UP000271241">
    <property type="component" value="Unassembled WGS sequence"/>
</dbReference>
<dbReference type="InterPro" id="IPR013740">
    <property type="entry name" value="Redoxin"/>
</dbReference>
<dbReference type="OrthoDB" id="1882547at2759"/>
<dbReference type="GO" id="GO:0005777">
    <property type="term" value="C:peroxisome"/>
    <property type="evidence" value="ECO:0007669"/>
    <property type="project" value="TreeGrafter"/>
</dbReference>
<dbReference type="GO" id="GO:0042744">
    <property type="term" value="P:hydrogen peroxide catabolic process"/>
    <property type="evidence" value="ECO:0007669"/>
    <property type="project" value="TreeGrafter"/>
</dbReference>
<dbReference type="GO" id="GO:0034599">
    <property type="term" value="P:cellular response to oxidative stress"/>
    <property type="evidence" value="ECO:0007669"/>
    <property type="project" value="InterPro"/>
</dbReference>
<keyword evidence="3 8" id="KW-0049">Antioxidant</keyword>
<keyword evidence="11" id="KW-1185">Reference proteome</keyword>
<dbReference type="PANTHER" id="PTHR10430:SF16">
    <property type="entry name" value="PEROXIREDOXIN-5, MITOCHONDRIAL"/>
    <property type="match status" value="1"/>
</dbReference>
<evidence type="ECO:0000256" key="8">
    <source>
        <dbReference type="RuleBase" id="RU366011"/>
    </source>
</evidence>
<dbReference type="GO" id="GO:0005739">
    <property type="term" value="C:mitochondrion"/>
    <property type="evidence" value="ECO:0007669"/>
    <property type="project" value="TreeGrafter"/>
</dbReference>
<reference evidence="11" key="1">
    <citation type="journal article" date="2018" name="Nat. Microbiol.">
        <title>Leveraging single-cell genomics to expand the fungal tree of life.</title>
        <authorList>
            <person name="Ahrendt S.R."/>
            <person name="Quandt C.A."/>
            <person name="Ciobanu D."/>
            <person name="Clum A."/>
            <person name="Salamov A."/>
            <person name="Andreopoulos B."/>
            <person name="Cheng J.F."/>
            <person name="Woyke T."/>
            <person name="Pelin A."/>
            <person name="Henrissat B."/>
            <person name="Reynolds N.K."/>
            <person name="Benny G.L."/>
            <person name="Smith M.E."/>
            <person name="James T.Y."/>
            <person name="Grigoriev I.V."/>
        </authorList>
    </citation>
    <scope>NUCLEOTIDE SEQUENCE [LARGE SCALE GENOMIC DNA]</scope>
    <source>
        <strain evidence="11">RSA 1356</strain>
    </source>
</reference>
<gene>
    <name evidence="10" type="ORF">THASP1DRAFT_33894</name>
</gene>
<dbReference type="FunFam" id="3.40.30.10:FF:000020">
    <property type="entry name" value="Peroxiredoxin"/>
    <property type="match status" value="1"/>
</dbReference>